<protein>
    <recommendedName>
        <fullName evidence="4">LAGLIDADG homing endonuclease</fullName>
    </recommendedName>
</protein>
<organism evidence="2 3">
    <name type="scientific">Riccia fluitans</name>
    <dbReference type="NCBI Taxonomy" id="41844"/>
    <lineage>
        <taxon>Eukaryota</taxon>
        <taxon>Viridiplantae</taxon>
        <taxon>Streptophyta</taxon>
        <taxon>Embryophyta</taxon>
        <taxon>Marchantiophyta</taxon>
        <taxon>Marchantiopsida</taxon>
        <taxon>Marchantiidae</taxon>
        <taxon>Marchantiales</taxon>
        <taxon>Ricciaceae</taxon>
        <taxon>Riccia</taxon>
    </lineage>
</organism>
<sequence length="190" mass="21346">MLQESLLFDSRITGYFLQRAGRSYFKRTYSTFENSDSAPSSCTSDSQVTSSSGVSDRIPPVNSPCYTITPSIRGPESWSKLLQALGYIHYCTYLFNMKFTQVNRYDGGIPASRFKLIFYCTSTRDPQLHKVRGRGMDYEAVEVAAPVGSKKPYAVKICNELEWKLLSYESTCTMAILVCAKQAQCIDGNK</sequence>
<evidence type="ECO:0000313" key="2">
    <source>
        <dbReference type="EMBL" id="KAL2649387.1"/>
    </source>
</evidence>
<dbReference type="Proteomes" id="UP001605036">
    <property type="component" value="Unassembled WGS sequence"/>
</dbReference>
<proteinExistence type="predicted"/>
<evidence type="ECO:0000256" key="1">
    <source>
        <dbReference type="SAM" id="MobiDB-lite"/>
    </source>
</evidence>
<name>A0ABD1ZE90_9MARC</name>
<gene>
    <name evidence="2" type="ORF">R1flu_017515</name>
</gene>
<feature type="region of interest" description="Disordered" evidence="1">
    <location>
        <begin position="33"/>
        <end position="56"/>
    </location>
</feature>
<feature type="compositionally biased region" description="Low complexity" evidence="1">
    <location>
        <begin position="35"/>
        <end position="56"/>
    </location>
</feature>
<evidence type="ECO:0008006" key="4">
    <source>
        <dbReference type="Google" id="ProtNLM"/>
    </source>
</evidence>
<reference evidence="2 3" key="1">
    <citation type="submission" date="2024-09" db="EMBL/GenBank/DDBJ databases">
        <title>Chromosome-scale assembly of Riccia fluitans.</title>
        <authorList>
            <person name="Paukszto L."/>
            <person name="Sawicki J."/>
            <person name="Karawczyk K."/>
            <person name="Piernik-Szablinska J."/>
            <person name="Szczecinska M."/>
            <person name="Mazdziarz M."/>
        </authorList>
    </citation>
    <scope>NUCLEOTIDE SEQUENCE [LARGE SCALE GENOMIC DNA]</scope>
    <source>
        <strain evidence="2">Rf_01</strain>
        <tissue evidence="2">Aerial parts of the thallus</tissue>
    </source>
</reference>
<accession>A0ABD1ZE90</accession>
<dbReference type="EMBL" id="JBHFFA010000001">
    <property type="protein sequence ID" value="KAL2649387.1"/>
    <property type="molecule type" value="Genomic_DNA"/>
</dbReference>
<keyword evidence="3" id="KW-1185">Reference proteome</keyword>
<comment type="caution">
    <text evidence="2">The sequence shown here is derived from an EMBL/GenBank/DDBJ whole genome shotgun (WGS) entry which is preliminary data.</text>
</comment>
<dbReference type="AlphaFoldDB" id="A0ABD1ZE90"/>
<evidence type="ECO:0000313" key="3">
    <source>
        <dbReference type="Proteomes" id="UP001605036"/>
    </source>
</evidence>